<dbReference type="PANTHER" id="PTHR34596">
    <property type="entry name" value="CHITOPORIN"/>
    <property type="match status" value="1"/>
</dbReference>
<proteinExistence type="inferred from homology"/>
<evidence type="ECO:0000256" key="2">
    <source>
        <dbReference type="ARBA" id="ARBA00022448"/>
    </source>
</evidence>
<evidence type="ECO:0000313" key="5">
    <source>
        <dbReference type="EMBL" id="MBK1631976.1"/>
    </source>
</evidence>
<dbReference type="PANTHER" id="PTHR34596:SF2">
    <property type="entry name" value="CHITOPORIN"/>
    <property type="match status" value="1"/>
</dbReference>
<keyword evidence="6" id="KW-1185">Reference proteome</keyword>
<gene>
    <name evidence="5" type="ORF">CKO31_14775</name>
</gene>
<feature type="signal peptide" evidence="4">
    <location>
        <begin position="1"/>
        <end position="20"/>
    </location>
</feature>
<evidence type="ECO:0000256" key="3">
    <source>
        <dbReference type="ARBA" id="ARBA00022729"/>
    </source>
</evidence>
<dbReference type="RefSeq" id="WP_200239056.1">
    <property type="nucleotide sequence ID" value="NZ_NRRV01000036.1"/>
</dbReference>
<dbReference type="Gene3D" id="2.40.160.10">
    <property type="entry name" value="Porin"/>
    <property type="match status" value="1"/>
</dbReference>
<dbReference type="EMBL" id="NRRV01000036">
    <property type="protein sequence ID" value="MBK1631976.1"/>
    <property type="molecule type" value="Genomic_DNA"/>
</dbReference>
<evidence type="ECO:0008006" key="7">
    <source>
        <dbReference type="Google" id="ProtNLM"/>
    </source>
</evidence>
<evidence type="ECO:0000313" key="6">
    <source>
        <dbReference type="Proteomes" id="UP000748752"/>
    </source>
</evidence>
<dbReference type="InterPro" id="IPR005318">
    <property type="entry name" value="OM_porin_bac"/>
</dbReference>
<reference evidence="5 6" key="1">
    <citation type="journal article" date="2020" name="Microorganisms">
        <title>Osmotic Adaptation and Compatible Solute Biosynthesis of Phototrophic Bacteria as Revealed from Genome Analyses.</title>
        <authorList>
            <person name="Imhoff J.F."/>
            <person name="Rahn T."/>
            <person name="Kunzel S."/>
            <person name="Keller A."/>
            <person name="Neulinger S.C."/>
        </authorList>
    </citation>
    <scope>NUCLEOTIDE SEQUENCE [LARGE SCALE GENOMIC DNA]</scope>
    <source>
        <strain evidence="5 6">DSM 6210</strain>
    </source>
</reference>
<comment type="caution">
    <text evidence="5">The sequence shown here is derived from an EMBL/GenBank/DDBJ whole genome shotgun (WGS) entry which is preliminary data.</text>
</comment>
<name>A0ABS1CKW4_9GAMM</name>
<organism evidence="5 6">
    <name type="scientific">Thiohalocapsa halophila</name>
    <dbReference type="NCBI Taxonomy" id="69359"/>
    <lineage>
        <taxon>Bacteria</taxon>
        <taxon>Pseudomonadati</taxon>
        <taxon>Pseudomonadota</taxon>
        <taxon>Gammaproteobacteria</taxon>
        <taxon>Chromatiales</taxon>
        <taxon>Chromatiaceae</taxon>
        <taxon>Thiohalocapsa</taxon>
    </lineage>
</organism>
<dbReference type="Proteomes" id="UP000748752">
    <property type="component" value="Unassembled WGS sequence"/>
</dbReference>
<protein>
    <recommendedName>
        <fullName evidence="7">OprD family porin</fullName>
    </recommendedName>
</protein>
<keyword evidence="3 4" id="KW-0732">Signal</keyword>
<accession>A0ABS1CKW4</accession>
<dbReference type="Pfam" id="PF03573">
    <property type="entry name" value="OprD"/>
    <property type="match status" value="1"/>
</dbReference>
<evidence type="ECO:0000256" key="4">
    <source>
        <dbReference type="SAM" id="SignalP"/>
    </source>
</evidence>
<feature type="chain" id="PRO_5046384602" description="OprD family porin" evidence="4">
    <location>
        <begin position="21"/>
        <end position="463"/>
    </location>
</feature>
<sequence length="463" mass="49749">MLKRLIVAAIGCSAAGAAAAYDLNYGGTDYGTFTARLRAITVLTAKDNGWDPNSGSSYSLMGKYQSPKWNGFKLTTAAFLNGDIFGATDFDAERPARGLFIADDGAQKGQLTTVNVTYGDKQLYAFAGRAPIDTPLTKLTYNHVPNSYTALRVGAKPIEGLDISLGQITQMSFGSRAMTDWGFIGEGTGTAGASQQPNKPGLGQARFFDLGEIALGPDADDISGMTLASVTYGGLPHTTLGIWNAYIDDIANELYAHVDAKVPLNGLKLDLGAQYLRQDDVGGGPAGIPGPVAVRENFGSGELDYNLYGLKAGLLGPKKKWSVHAFWNHSDGDTAFLNSFGADPAYTSSIFSRNAYRENVDAWGLRGRYMIMPGLVFMAAYFDYGKSDTVGVVPGLTQRAEPTSDAEEIDLVLVWKPKQVKGLALKTFYANRTSEYDGFVNPRSGAKADATMSHWRLIATYQF</sequence>
<dbReference type="InterPro" id="IPR023614">
    <property type="entry name" value="Porin_dom_sf"/>
</dbReference>
<evidence type="ECO:0000256" key="1">
    <source>
        <dbReference type="ARBA" id="ARBA00009075"/>
    </source>
</evidence>
<comment type="similarity">
    <text evidence="1">Belongs to the outer membrane porin (Opr) (TC 1.B.25) family.</text>
</comment>
<keyword evidence="2" id="KW-0813">Transport</keyword>